<proteinExistence type="predicted"/>
<evidence type="ECO:0000313" key="3">
    <source>
        <dbReference type="Proteomes" id="UP000463051"/>
    </source>
</evidence>
<feature type="transmembrane region" description="Helical" evidence="1">
    <location>
        <begin position="6"/>
        <end position="25"/>
    </location>
</feature>
<evidence type="ECO:0000256" key="1">
    <source>
        <dbReference type="SAM" id="Phobius"/>
    </source>
</evidence>
<comment type="caution">
    <text evidence="2">The sequence shown here is derived from an EMBL/GenBank/DDBJ whole genome shotgun (WGS) entry which is preliminary data.</text>
</comment>
<dbReference type="RefSeq" id="WP_154120514.1">
    <property type="nucleotide sequence ID" value="NZ_WJXB01000007.1"/>
</dbReference>
<name>A0A7X2L371_9BACL</name>
<reference evidence="2 3" key="1">
    <citation type="submission" date="2019-11" db="EMBL/GenBank/DDBJ databases">
        <title>Paenibacillus monticola sp. nov., a novel PGPR strain isolated from mountain sample in China.</title>
        <authorList>
            <person name="Zhao Q."/>
            <person name="Li H.-P."/>
            <person name="Zhang J.-L."/>
        </authorList>
    </citation>
    <scope>NUCLEOTIDE SEQUENCE [LARGE SCALE GENOMIC DNA]</scope>
    <source>
        <strain evidence="2 3">LC-T2</strain>
    </source>
</reference>
<keyword evidence="1" id="KW-0812">Transmembrane</keyword>
<protein>
    <submittedName>
        <fullName evidence="2">Uncharacterized protein</fullName>
    </submittedName>
</protein>
<keyword evidence="1" id="KW-0472">Membrane</keyword>
<gene>
    <name evidence="2" type="ORF">GJB61_18645</name>
</gene>
<dbReference type="Proteomes" id="UP000463051">
    <property type="component" value="Unassembled WGS sequence"/>
</dbReference>
<accession>A0A7X2L371</accession>
<organism evidence="2 3">
    <name type="scientific">Paenibacillus monticola</name>
    <dbReference type="NCBI Taxonomy" id="2666075"/>
    <lineage>
        <taxon>Bacteria</taxon>
        <taxon>Bacillati</taxon>
        <taxon>Bacillota</taxon>
        <taxon>Bacilli</taxon>
        <taxon>Bacillales</taxon>
        <taxon>Paenibacillaceae</taxon>
        <taxon>Paenibacillus</taxon>
    </lineage>
</organism>
<dbReference type="EMBL" id="WJXB01000007">
    <property type="protein sequence ID" value="MRN55000.1"/>
    <property type="molecule type" value="Genomic_DNA"/>
</dbReference>
<sequence>MNELLKNVGLISIIMVLLYIIKKIYDYSYFKNLGLYEDDDIDKAAEEFAQRAAPTDDARIILPNGIDIKDKGYK</sequence>
<keyword evidence="3" id="KW-1185">Reference proteome</keyword>
<keyword evidence="1" id="KW-1133">Transmembrane helix</keyword>
<evidence type="ECO:0000313" key="2">
    <source>
        <dbReference type="EMBL" id="MRN55000.1"/>
    </source>
</evidence>
<dbReference type="AlphaFoldDB" id="A0A7X2L371"/>